<evidence type="ECO:0000313" key="2">
    <source>
        <dbReference type="EMBL" id="KAF2488109.1"/>
    </source>
</evidence>
<accession>A0A6A6Q7T3</accession>
<keyword evidence="3" id="KW-1185">Reference proteome</keyword>
<feature type="region of interest" description="Disordered" evidence="1">
    <location>
        <begin position="246"/>
        <end position="268"/>
    </location>
</feature>
<dbReference type="AlphaFoldDB" id="A0A6A6Q7T3"/>
<dbReference type="Proteomes" id="UP000799767">
    <property type="component" value="Unassembled WGS sequence"/>
</dbReference>
<name>A0A6A6Q7T3_9PEZI</name>
<sequence length="268" mass="29977">MDGIRRTVHIPAWVPWFKQRWYELLRSRHPSHPFSDGDLSTVFDHRHAVCMAWFNCLVANYAPNPLPGQVGICRARFELAINHCGLDPAVQHFDHYFRCCIVDHARSGALALFEQQLAAGEVPHLAEELLEQHLAQGLGEVILGRGPAPGLHVAVPAERPQGLYDMPIDERGQMINGAATGDRGHNLYDLPIRQERPPGLYDMPIDERGQVIRETAGGDRGLRDFYDLPIRERAPPRGVGIIVGEREQDADHMVVDESQPEREGASDA</sequence>
<dbReference type="GeneID" id="54476114"/>
<gene>
    <name evidence="2" type="ORF">BDY17DRAFT_307379</name>
</gene>
<dbReference type="RefSeq" id="XP_033594678.1">
    <property type="nucleotide sequence ID" value="XM_033735112.1"/>
</dbReference>
<evidence type="ECO:0000256" key="1">
    <source>
        <dbReference type="SAM" id="MobiDB-lite"/>
    </source>
</evidence>
<dbReference type="EMBL" id="MU001631">
    <property type="protein sequence ID" value="KAF2488109.1"/>
    <property type="molecule type" value="Genomic_DNA"/>
</dbReference>
<reference evidence="2" key="1">
    <citation type="journal article" date="2020" name="Stud. Mycol.">
        <title>101 Dothideomycetes genomes: a test case for predicting lifestyles and emergence of pathogens.</title>
        <authorList>
            <person name="Haridas S."/>
            <person name="Albert R."/>
            <person name="Binder M."/>
            <person name="Bloem J."/>
            <person name="Labutti K."/>
            <person name="Salamov A."/>
            <person name="Andreopoulos B."/>
            <person name="Baker S."/>
            <person name="Barry K."/>
            <person name="Bills G."/>
            <person name="Bluhm B."/>
            <person name="Cannon C."/>
            <person name="Castanera R."/>
            <person name="Culley D."/>
            <person name="Daum C."/>
            <person name="Ezra D."/>
            <person name="Gonzalez J."/>
            <person name="Henrissat B."/>
            <person name="Kuo A."/>
            <person name="Liang C."/>
            <person name="Lipzen A."/>
            <person name="Lutzoni F."/>
            <person name="Magnuson J."/>
            <person name="Mondo S."/>
            <person name="Nolan M."/>
            <person name="Ohm R."/>
            <person name="Pangilinan J."/>
            <person name="Park H.-J."/>
            <person name="Ramirez L."/>
            <person name="Alfaro M."/>
            <person name="Sun H."/>
            <person name="Tritt A."/>
            <person name="Yoshinaga Y."/>
            <person name="Zwiers L.-H."/>
            <person name="Turgeon B."/>
            <person name="Goodwin S."/>
            <person name="Spatafora J."/>
            <person name="Crous P."/>
            <person name="Grigoriev I."/>
        </authorList>
    </citation>
    <scope>NUCLEOTIDE SEQUENCE</scope>
    <source>
        <strain evidence="2">CBS 113389</strain>
    </source>
</reference>
<protein>
    <submittedName>
        <fullName evidence="2">Uncharacterized protein</fullName>
    </submittedName>
</protein>
<evidence type="ECO:0000313" key="3">
    <source>
        <dbReference type="Proteomes" id="UP000799767"/>
    </source>
</evidence>
<proteinExistence type="predicted"/>
<organism evidence="2 3">
    <name type="scientific">Neohortaea acidophila</name>
    <dbReference type="NCBI Taxonomy" id="245834"/>
    <lineage>
        <taxon>Eukaryota</taxon>
        <taxon>Fungi</taxon>
        <taxon>Dikarya</taxon>
        <taxon>Ascomycota</taxon>
        <taxon>Pezizomycotina</taxon>
        <taxon>Dothideomycetes</taxon>
        <taxon>Dothideomycetidae</taxon>
        <taxon>Mycosphaerellales</taxon>
        <taxon>Teratosphaeriaceae</taxon>
        <taxon>Neohortaea</taxon>
    </lineage>
</organism>